<evidence type="ECO:0000313" key="5">
    <source>
        <dbReference type="EMBL" id="MBV7274934.1"/>
    </source>
</evidence>
<dbReference type="PANTHER" id="PTHR32089:SF112">
    <property type="entry name" value="LYSOZYME-LIKE PROTEIN-RELATED"/>
    <property type="match status" value="1"/>
</dbReference>
<keyword evidence="1 2" id="KW-0807">Transducer</keyword>
<evidence type="ECO:0000259" key="4">
    <source>
        <dbReference type="PROSITE" id="PS50111"/>
    </source>
</evidence>
<dbReference type="RefSeq" id="WP_218321993.1">
    <property type="nucleotide sequence ID" value="NZ_JAEEGC010000102.1"/>
</dbReference>
<evidence type="ECO:0000256" key="2">
    <source>
        <dbReference type="PROSITE-ProRule" id="PRU00284"/>
    </source>
</evidence>
<dbReference type="GO" id="GO:0016020">
    <property type="term" value="C:membrane"/>
    <property type="evidence" value="ECO:0007669"/>
    <property type="project" value="InterPro"/>
</dbReference>
<accession>A0A949U250</accession>
<dbReference type="EMBL" id="JAEEGC010000102">
    <property type="protein sequence ID" value="MBV7274934.1"/>
    <property type="molecule type" value="Genomic_DNA"/>
</dbReference>
<protein>
    <submittedName>
        <fullName evidence="5">Methyl-accepting chemotaxis protein</fullName>
    </submittedName>
</protein>
<dbReference type="PROSITE" id="PS50111">
    <property type="entry name" value="CHEMOTAXIS_TRANSDUC_2"/>
    <property type="match status" value="1"/>
</dbReference>
<dbReference type="PANTHER" id="PTHR32089">
    <property type="entry name" value="METHYL-ACCEPTING CHEMOTAXIS PROTEIN MCPB"/>
    <property type="match status" value="1"/>
</dbReference>
<reference evidence="5" key="1">
    <citation type="submission" date="2020-12" db="EMBL/GenBank/DDBJ databases">
        <title>Clostridium thailandense sp. nov., a novel acetogenic bacterium isolated from peat land soil in Thailand.</title>
        <authorList>
            <person name="Chaikitkaew S."/>
            <person name="Birkeland N.K."/>
        </authorList>
    </citation>
    <scope>NUCLEOTIDE SEQUENCE</scope>
    <source>
        <strain evidence="5">PL3</strain>
    </source>
</reference>
<dbReference type="CDD" id="cd11386">
    <property type="entry name" value="MCP_signal"/>
    <property type="match status" value="1"/>
</dbReference>
<keyword evidence="3" id="KW-0472">Membrane</keyword>
<feature type="transmembrane region" description="Helical" evidence="3">
    <location>
        <begin position="28"/>
        <end position="46"/>
    </location>
</feature>
<dbReference type="AlphaFoldDB" id="A0A949U250"/>
<sequence>MKNFLIVIVSFVLAFIIAIGTKLKDTNALLLFGIINSLFIWFALYFSDRRSSSKDANQPVSLTNRNYMEDNELKAYLKKILNNAIDLNDALENIKAGTTENGKAAELIALNTQSIVEENREQLKIVDEAADNSQKIAEMIFSAAEFADNANKSSQSSMNTSIEANKSVKKIIETMQEIEKTAAQTSLIINSLTEKSKRIGDIISLITSIADQTNLLALNAAIEAARAGENGKGFAVVADEVRKLAEQSNTSASEISNIINEVKKDINSSAVSIEQVTNYVSEGIDVTNAAGCSLEEILEAFRQSAKQTEEIQHRINETVKGCNAVVAIAEKNQEMAGTTARATAEIAAASEEQSGSIEEIISIIDVITDLSEKTKQHIASAVMDKLMYSKTLEFKKIVEKNKSFNGSFHTMNSIALELGVDEVDITNPKGIICYSNVEKAIGLNIYELKMNNENRDIKKELFVDKIPYSASSLEISSQTGKLYKFVMIPNYETGIIYQVSLSYESLLKLLN</sequence>
<keyword evidence="3" id="KW-0812">Transmembrane</keyword>
<feature type="domain" description="Methyl-accepting transducer" evidence="4">
    <location>
        <begin position="97"/>
        <end position="361"/>
    </location>
</feature>
<dbReference type="Pfam" id="PF00015">
    <property type="entry name" value="MCPsignal"/>
    <property type="match status" value="1"/>
</dbReference>
<dbReference type="SMART" id="SM00283">
    <property type="entry name" value="MA"/>
    <property type="match status" value="1"/>
</dbReference>
<proteinExistence type="predicted"/>
<dbReference type="GO" id="GO:0007165">
    <property type="term" value="P:signal transduction"/>
    <property type="evidence" value="ECO:0007669"/>
    <property type="project" value="UniProtKB-KW"/>
</dbReference>
<comment type="caution">
    <text evidence="5">The sequence shown here is derived from an EMBL/GenBank/DDBJ whole genome shotgun (WGS) entry which is preliminary data.</text>
</comment>
<keyword evidence="6" id="KW-1185">Reference proteome</keyword>
<dbReference type="Proteomes" id="UP000694308">
    <property type="component" value="Unassembled WGS sequence"/>
</dbReference>
<organism evidence="5 6">
    <name type="scientific">Clostridium thailandense</name>
    <dbReference type="NCBI Taxonomy" id="2794346"/>
    <lineage>
        <taxon>Bacteria</taxon>
        <taxon>Bacillati</taxon>
        <taxon>Bacillota</taxon>
        <taxon>Clostridia</taxon>
        <taxon>Eubacteriales</taxon>
        <taxon>Clostridiaceae</taxon>
        <taxon>Clostridium</taxon>
    </lineage>
</organism>
<evidence type="ECO:0000256" key="1">
    <source>
        <dbReference type="ARBA" id="ARBA00023224"/>
    </source>
</evidence>
<evidence type="ECO:0000256" key="3">
    <source>
        <dbReference type="SAM" id="Phobius"/>
    </source>
</evidence>
<dbReference type="InterPro" id="IPR004089">
    <property type="entry name" value="MCPsignal_dom"/>
</dbReference>
<evidence type="ECO:0000313" key="6">
    <source>
        <dbReference type="Proteomes" id="UP000694308"/>
    </source>
</evidence>
<name>A0A949U250_9CLOT</name>
<keyword evidence="3" id="KW-1133">Transmembrane helix</keyword>
<gene>
    <name evidence="5" type="ORF">I6U48_18715</name>
</gene>